<protein>
    <submittedName>
        <fullName evidence="2">Uncharacterized protein</fullName>
    </submittedName>
</protein>
<dbReference type="STRING" id="671143.DAMO_2055"/>
<proteinExistence type="predicted"/>
<feature type="compositionally biased region" description="Basic residues" evidence="1">
    <location>
        <begin position="35"/>
        <end position="46"/>
    </location>
</feature>
<gene>
    <name evidence="2" type="ORF">DAMO_2055</name>
</gene>
<accession>D5MH73</accession>
<reference evidence="2 3" key="1">
    <citation type="journal article" date="2010" name="Nature">
        <title>Nitrite-driven anaerobic methane oxidation by oxygenic bacteria.</title>
        <authorList>
            <person name="Ettwig K.F."/>
            <person name="Butler M.K."/>
            <person name="Le Paslier D."/>
            <person name="Pelletier E."/>
            <person name="Mangenot S."/>
            <person name="Kuypers M.M.M."/>
            <person name="Schreiber F."/>
            <person name="Dutilh B.E."/>
            <person name="Zedelius J."/>
            <person name="de Beer D."/>
            <person name="Gloerich J."/>
            <person name="Wessels H.J.C.T."/>
            <person name="van Allen T."/>
            <person name="Luesken F."/>
            <person name="Wu M."/>
            <person name="van de Pas-Schoonen K.T."/>
            <person name="Op den Camp H.J.M."/>
            <person name="Janssen-Megens E.M."/>
            <person name="Francoijs K-J."/>
            <person name="Stunnenberg H."/>
            <person name="Weissenbach J."/>
            <person name="Jetten M.S.M."/>
            <person name="Strous M."/>
        </authorList>
    </citation>
    <scope>NUCLEOTIDE SEQUENCE [LARGE SCALE GENOMIC DNA]</scope>
</reference>
<dbReference type="EMBL" id="FP565575">
    <property type="protein sequence ID" value="CBE69105.1"/>
    <property type="molecule type" value="Genomic_DNA"/>
</dbReference>
<evidence type="ECO:0000313" key="2">
    <source>
        <dbReference type="EMBL" id="CBE69105.1"/>
    </source>
</evidence>
<name>D5MH73_METO1</name>
<dbReference type="AlphaFoldDB" id="D5MH73"/>
<sequence>MKRKALPMPERTATHLQRLTETLGAPVSHTPVVSHARKRRHLRSHDRQRPMATALSTLTEGSSTALQSDIAIEFLAIESNEAPRAESKIPHAIEILVQCLHQYVEAHPERFQIRETETPTCRIKTVTLNKE</sequence>
<dbReference type="KEGG" id="mox:DAMO_2055"/>
<feature type="region of interest" description="Disordered" evidence="1">
    <location>
        <begin position="25"/>
        <end position="49"/>
    </location>
</feature>
<organism evidence="2 3">
    <name type="scientific">Methylomirabilis oxygeniifera</name>
    <dbReference type="NCBI Taxonomy" id="671143"/>
    <lineage>
        <taxon>Bacteria</taxon>
        <taxon>Candidatus Methylomirabilota</taxon>
        <taxon>Candidatus Methylomirabilia</taxon>
        <taxon>Candidatus Methylomirabilales</taxon>
        <taxon>Candidatus Methylomirabilaceae</taxon>
        <taxon>Candidatus Methylomirabilis</taxon>
    </lineage>
</organism>
<dbReference type="HOGENOM" id="CLU_1923747_0_0_0"/>
<evidence type="ECO:0000256" key="1">
    <source>
        <dbReference type="SAM" id="MobiDB-lite"/>
    </source>
</evidence>
<dbReference type="Proteomes" id="UP000006898">
    <property type="component" value="Chromosome"/>
</dbReference>
<evidence type="ECO:0000313" key="3">
    <source>
        <dbReference type="Proteomes" id="UP000006898"/>
    </source>
</evidence>